<feature type="region of interest" description="Disordered" evidence="1">
    <location>
        <begin position="333"/>
        <end position="365"/>
    </location>
</feature>
<dbReference type="OrthoDB" id="848707at2759"/>
<dbReference type="KEGG" id="rcu:8275526"/>
<name>B9RZE7_RICCO</name>
<dbReference type="EMBL" id="EQ973834">
    <property type="protein sequence ID" value="EEF43327.1"/>
    <property type="molecule type" value="Genomic_DNA"/>
</dbReference>
<evidence type="ECO:0000313" key="4">
    <source>
        <dbReference type="Proteomes" id="UP000008311"/>
    </source>
</evidence>
<organism evidence="3 4">
    <name type="scientific">Ricinus communis</name>
    <name type="common">Castor bean</name>
    <dbReference type="NCBI Taxonomy" id="3988"/>
    <lineage>
        <taxon>Eukaryota</taxon>
        <taxon>Viridiplantae</taxon>
        <taxon>Streptophyta</taxon>
        <taxon>Embryophyta</taxon>
        <taxon>Tracheophyta</taxon>
        <taxon>Spermatophyta</taxon>
        <taxon>Magnoliopsida</taxon>
        <taxon>eudicotyledons</taxon>
        <taxon>Gunneridae</taxon>
        <taxon>Pentapetalae</taxon>
        <taxon>rosids</taxon>
        <taxon>fabids</taxon>
        <taxon>Malpighiales</taxon>
        <taxon>Euphorbiaceae</taxon>
        <taxon>Acalyphoideae</taxon>
        <taxon>Acalypheae</taxon>
        <taxon>Ricinus</taxon>
    </lineage>
</organism>
<dbReference type="AlphaFoldDB" id="B9RZE7"/>
<evidence type="ECO:0000259" key="2">
    <source>
        <dbReference type="Pfam" id="PF20167"/>
    </source>
</evidence>
<dbReference type="InterPro" id="IPR046796">
    <property type="entry name" value="Transposase_32_dom"/>
</dbReference>
<reference evidence="4" key="1">
    <citation type="journal article" date="2010" name="Nat. Biotechnol.">
        <title>Draft genome sequence of the oilseed species Ricinus communis.</title>
        <authorList>
            <person name="Chan A.P."/>
            <person name="Crabtree J."/>
            <person name="Zhao Q."/>
            <person name="Lorenzi H."/>
            <person name="Orvis J."/>
            <person name="Puiu D."/>
            <person name="Melake-Berhan A."/>
            <person name="Jones K.M."/>
            <person name="Redman J."/>
            <person name="Chen G."/>
            <person name="Cahoon E.B."/>
            <person name="Gedil M."/>
            <person name="Stanke M."/>
            <person name="Haas B.J."/>
            <person name="Wortman J.R."/>
            <person name="Fraser-Liggett C.M."/>
            <person name="Ravel J."/>
            <person name="Rabinowicz P.D."/>
        </authorList>
    </citation>
    <scope>NUCLEOTIDE SEQUENCE [LARGE SCALE GENOMIC DNA]</scope>
    <source>
        <strain evidence="4">cv. Hale</strain>
    </source>
</reference>
<evidence type="ECO:0000313" key="3">
    <source>
        <dbReference type="EMBL" id="EEF43327.1"/>
    </source>
</evidence>
<gene>
    <name evidence="3" type="ORF">RCOM_0938660</name>
</gene>
<sequence length="513" mass="58998">MPPETRSKRFDLSLNDVVENDREPKKPRKWLQSGEISYFSSKACMERYHSRFIYGETVPGRSIDLGFFNQEGFQLGKWFKHMNWVSFILIKEKFYPELVRHFYANLSFDADKAQINSFVKGKEIRLNQKSLKKIIGIPNFGTEICENDYKWVENDVGISRVEAFKMLLENPDSSVVSSKVDACHLKLEMRLLHLMVVHIILPRKRSLNCVSDMDLLVMWHILNGMDFNLPFVLLSHMVACSEKKNAYLPYGMMLTLIFKHFKVSLEEEECKELKSSDIYSEVTLRKMGYVKSEKGWFLKKDKAVAHPILSQENLNVSEIQDSPATQLSLAISAPANSLPDPNPASSAPPSPNVVFSAEEGRAPDKARQPSVVQGVFLLVIAMQEDMRTMTMGSKLDDLQSKIGNLRSLITQLGIKRQERTIADIFLLLEVIMANMRTLRSKMDNFGNKIDHWQSQLNEFLRQSQGMEQFDRECIELMVAETITFQGRNRGIIHDFETIRSEIQDVWDCLSSNM</sequence>
<dbReference type="InParanoid" id="B9RZE7"/>
<proteinExistence type="predicted"/>
<protein>
    <recommendedName>
        <fullName evidence="2">Putative plant transposon protein domain-containing protein</fullName>
    </recommendedName>
</protein>
<accession>B9RZE7</accession>
<keyword evidence="4" id="KW-1185">Reference proteome</keyword>
<feature type="domain" description="Putative plant transposon protein" evidence="2">
    <location>
        <begin position="81"/>
        <end position="263"/>
    </location>
</feature>
<dbReference type="eggNOG" id="ENOG502SUTF">
    <property type="taxonomic scope" value="Eukaryota"/>
</dbReference>
<dbReference type="Pfam" id="PF20167">
    <property type="entry name" value="Transposase_32"/>
    <property type="match status" value="1"/>
</dbReference>
<evidence type="ECO:0000256" key="1">
    <source>
        <dbReference type="SAM" id="MobiDB-lite"/>
    </source>
</evidence>
<dbReference type="Proteomes" id="UP000008311">
    <property type="component" value="Unassembled WGS sequence"/>
</dbReference>
<feature type="compositionally biased region" description="Pro residues" evidence="1">
    <location>
        <begin position="340"/>
        <end position="351"/>
    </location>
</feature>